<dbReference type="AlphaFoldDB" id="A0A284RJB5"/>
<evidence type="ECO:0000313" key="2">
    <source>
        <dbReference type="EMBL" id="SJL08866.1"/>
    </source>
</evidence>
<feature type="region of interest" description="Disordered" evidence="1">
    <location>
        <begin position="179"/>
        <end position="201"/>
    </location>
</feature>
<protein>
    <submittedName>
        <fullName evidence="2">Uncharacterized protein</fullName>
    </submittedName>
</protein>
<organism evidence="2 3">
    <name type="scientific">Armillaria ostoyae</name>
    <name type="common">Armillaria root rot fungus</name>
    <dbReference type="NCBI Taxonomy" id="47428"/>
    <lineage>
        <taxon>Eukaryota</taxon>
        <taxon>Fungi</taxon>
        <taxon>Dikarya</taxon>
        <taxon>Basidiomycota</taxon>
        <taxon>Agaricomycotina</taxon>
        <taxon>Agaricomycetes</taxon>
        <taxon>Agaricomycetidae</taxon>
        <taxon>Agaricales</taxon>
        <taxon>Marasmiineae</taxon>
        <taxon>Physalacriaceae</taxon>
        <taxon>Armillaria</taxon>
    </lineage>
</organism>
<dbReference type="Proteomes" id="UP000219338">
    <property type="component" value="Unassembled WGS sequence"/>
</dbReference>
<feature type="compositionally biased region" description="Polar residues" evidence="1">
    <location>
        <begin position="105"/>
        <end position="115"/>
    </location>
</feature>
<dbReference type="EMBL" id="FUEG01000009">
    <property type="protein sequence ID" value="SJL08866.1"/>
    <property type="molecule type" value="Genomic_DNA"/>
</dbReference>
<reference evidence="3" key="1">
    <citation type="journal article" date="2017" name="Nat. Ecol. Evol.">
        <title>Genome expansion and lineage-specific genetic innovations in the forest pathogenic fungi Armillaria.</title>
        <authorList>
            <person name="Sipos G."/>
            <person name="Prasanna A.N."/>
            <person name="Walter M.C."/>
            <person name="O'Connor E."/>
            <person name="Balint B."/>
            <person name="Krizsan K."/>
            <person name="Kiss B."/>
            <person name="Hess J."/>
            <person name="Varga T."/>
            <person name="Slot J."/>
            <person name="Riley R."/>
            <person name="Boka B."/>
            <person name="Rigling D."/>
            <person name="Barry K."/>
            <person name="Lee J."/>
            <person name="Mihaltcheva S."/>
            <person name="LaButti K."/>
            <person name="Lipzen A."/>
            <person name="Waldron R."/>
            <person name="Moloney N.M."/>
            <person name="Sperisen C."/>
            <person name="Kredics L."/>
            <person name="Vagvoelgyi C."/>
            <person name="Patrignani A."/>
            <person name="Fitzpatrick D."/>
            <person name="Nagy I."/>
            <person name="Doyle S."/>
            <person name="Anderson J.B."/>
            <person name="Grigoriev I.V."/>
            <person name="Gueldener U."/>
            <person name="Muensterkoetter M."/>
            <person name="Nagy L.G."/>
        </authorList>
    </citation>
    <scope>NUCLEOTIDE SEQUENCE [LARGE SCALE GENOMIC DNA]</scope>
    <source>
        <strain evidence="3">C18/9</strain>
    </source>
</reference>
<accession>A0A284RJB5</accession>
<evidence type="ECO:0000313" key="3">
    <source>
        <dbReference type="Proteomes" id="UP000219338"/>
    </source>
</evidence>
<sequence>MAASRLLGITRYAKSEDLMLRSTAYWRNRQPTKALRSARWGASDQEAPYDQDIRDEGGGLHTLYLHLKTAKSTSFSGIAISKYHMAHRGVQYHANRSRTSRVREPSSQFPNSSTSKWATKPKSLWLGILEDKRLSSESMFVEHMISLTTPPTAVSRSNFLVNGLLLFKIPAMRQELQTRMNGDAHHAPRGSYLPNKLTRQR</sequence>
<keyword evidence="3" id="KW-1185">Reference proteome</keyword>
<proteinExistence type="predicted"/>
<evidence type="ECO:0000256" key="1">
    <source>
        <dbReference type="SAM" id="MobiDB-lite"/>
    </source>
</evidence>
<name>A0A284RJB5_ARMOS</name>
<gene>
    <name evidence="2" type="ORF">ARMOST_12238</name>
</gene>
<feature type="region of interest" description="Disordered" evidence="1">
    <location>
        <begin position="94"/>
        <end position="115"/>
    </location>
</feature>